<gene>
    <name evidence="1" type="ORF">POCTA_138.1.T0840245</name>
</gene>
<evidence type="ECO:0000313" key="2">
    <source>
        <dbReference type="Proteomes" id="UP000683925"/>
    </source>
</evidence>
<dbReference type="Proteomes" id="UP000683925">
    <property type="component" value="Unassembled WGS sequence"/>
</dbReference>
<comment type="caution">
    <text evidence="1">The sequence shown here is derived from an EMBL/GenBank/DDBJ whole genome shotgun (WGS) entry which is preliminary data.</text>
</comment>
<evidence type="ECO:0000313" key="1">
    <source>
        <dbReference type="EMBL" id="CAD8185110.1"/>
    </source>
</evidence>
<protein>
    <submittedName>
        <fullName evidence="1">Uncharacterized protein</fullName>
    </submittedName>
</protein>
<name>A0A8S1W751_PAROT</name>
<dbReference type="EMBL" id="CAJJDP010000083">
    <property type="protein sequence ID" value="CAD8185110.1"/>
    <property type="molecule type" value="Genomic_DNA"/>
</dbReference>
<dbReference type="AlphaFoldDB" id="A0A8S1W751"/>
<organism evidence="1 2">
    <name type="scientific">Paramecium octaurelia</name>
    <dbReference type="NCBI Taxonomy" id="43137"/>
    <lineage>
        <taxon>Eukaryota</taxon>
        <taxon>Sar</taxon>
        <taxon>Alveolata</taxon>
        <taxon>Ciliophora</taxon>
        <taxon>Intramacronucleata</taxon>
        <taxon>Oligohymenophorea</taxon>
        <taxon>Peniculida</taxon>
        <taxon>Parameciidae</taxon>
        <taxon>Paramecium</taxon>
    </lineage>
</organism>
<reference evidence="1" key="1">
    <citation type="submission" date="2021-01" db="EMBL/GenBank/DDBJ databases">
        <authorList>
            <consortium name="Genoscope - CEA"/>
            <person name="William W."/>
        </authorList>
    </citation>
    <scope>NUCLEOTIDE SEQUENCE</scope>
</reference>
<accession>A0A8S1W751</accession>
<proteinExistence type="predicted"/>
<keyword evidence="2" id="KW-1185">Reference proteome</keyword>
<sequence length="161" mass="18855">MLFIPNIQLSIIFQNSSILFKSRIKNSLPNASNKRRYLQGSSLSQSEQLFKIFHLLPLKNFPILFIYLKIVGENCESKMLKQQIPGNSFILKKSIEWSFHSMKEVFYHQKAKKTRRIDTFDKIQLQGAKCENDQYNKINVSEFKHKPLLPQKAIHGTDIQI</sequence>